<evidence type="ECO:0000313" key="4">
    <source>
        <dbReference type="Proteomes" id="UP000027345"/>
    </source>
</evidence>
<feature type="compositionally biased region" description="Basic and acidic residues" evidence="1">
    <location>
        <begin position="428"/>
        <end position="437"/>
    </location>
</feature>
<dbReference type="Proteomes" id="UP000027345">
    <property type="component" value="Unassembled WGS sequence"/>
</dbReference>
<keyword evidence="4" id="KW-1185">Reference proteome</keyword>
<organism evidence="3 4">
    <name type="scientific">Amycolatopsis rifamycinica</name>
    <dbReference type="NCBI Taxonomy" id="287986"/>
    <lineage>
        <taxon>Bacteria</taxon>
        <taxon>Bacillati</taxon>
        <taxon>Actinomycetota</taxon>
        <taxon>Actinomycetes</taxon>
        <taxon>Pseudonocardiales</taxon>
        <taxon>Pseudonocardiaceae</taxon>
        <taxon>Amycolatopsis</taxon>
    </lineage>
</organism>
<sequence>MVSWVGFFKQPAQKVAGHRLGFWQAAHLSIQGDKHVRDGSPCQDESDSRALEDGAWAYVVVADGHGSDRHFRSDRGSALAVAAMRDTFHAFRNRARDLGEPGIDELAQLWEIEAGEVVARWRAKVHADLVTRPAQVPGKTEGERGLVRYLDDFAKRNGYAQLEMLFWQLRRFEEYARGAISKEAALLGPLPYFNDPAWDQAKFGGWQAKAYGTTVLGVLIGPDSLHWVQLGDGAMVQIVGGEATYLVPPPPEALGNLTPSLCDEDAQQELRYGTSLIRNGKIPSAVLLTTDGVPNSFAEIGGFFAFCQELAKAAPDLTQRLPGWLREMSRKGSGDDVSVAMAWLTELPAKRHDPPVEVPSDPHENTGEIVEATAEPVDERGGEELDIQCQATQGGRDPGTGRQVVEGDDAGPLEPGHPVEAADGPGKGSDRGVEDGR</sequence>
<gene>
    <name evidence="3" type="ORF">DV20_13075</name>
</gene>
<dbReference type="SUPFAM" id="SSF81606">
    <property type="entry name" value="PP2C-like"/>
    <property type="match status" value="1"/>
</dbReference>
<dbReference type="STRING" id="287986.DV20_13075"/>
<comment type="caution">
    <text evidence="3">The sequence shown here is derived from an EMBL/GenBank/DDBJ whole genome shotgun (WGS) entry which is preliminary data.</text>
</comment>
<protein>
    <recommendedName>
        <fullName evidence="2">PPM-type phosphatase domain-containing protein</fullName>
    </recommendedName>
</protein>
<dbReference type="Pfam" id="PF13672">
    <property type="entry name" value="PP2C_2"/>
    <property type="match status" value="1"/>
</dbReference>
<feature type="domain" description="PPM-type phosphatase" evidence="2">
    <location>
        <begin position="32"/>
        <end position="325"/>
    </location>
</feature>
<dbReference type="eggNOG" id="COG0631">
    <property type="taxonomic scope" value="Bacteria"/>
</dbReference>
<name>A0A066U330_9PSEU</name>
<feature type="region of interest" description="Disordered" evidence="1">
    <location>
        <begin position="391"/>
        <end position="437"/>
    </location>
</feature>
<dbReference type="InterPro" id="IPR001932">
    <property type="entry name" value="PPM-type_phosphatase-like_dom"/>
</dbReference>
<evidence type="ECO:0000256" key="1">
    <source>
        <dbReference type="SAM" id="MobiDB-lite"/>
    </source>
</evidence>
<accession>A0A066U330</accession>
<reference evidence="3 4" key="1">
    <citation type="submission" date="2014-05" db="EMBL/GenBank/DDBJ databases">
        <title>Draft genome sequence of Amycolatopsis rifamycinica DSM 46095.</title>
        <authorList>
            <person name="Lal R."/>
            <person name="Saxena A."/>
            <person name="Kumari R."/>
            <person name="Mukherjee U."/>
            <person name="Singh P."/>
            <person name="Sangwan N."/>
            <person name="Mahato N.K."/>
        </authorList>
    </citation>
    <scope>NUCLEOTIDE SEQUENCE [LARGE SCALE GENOMIC DNA]</scope>
    <source>
        <strain evidence="3 4">DSM 46095</strain>
    </source>
</reference>
<dbReference type="InterPro" id="IPR036457">
    <property type="entry name" value="PPM-type-like_dom_sf"/>
</dbReference>
<evidence type="ECO:0000259" key="2">
    <source>
        <dbReference type="Pfam" id="PF13672"/>
    </source>
</evidence>
<evidence type="ECO:0000313" key="3">
    <source>
        <dbReference type="EMBL" id="KDN21856.1"/>
    </source>
</evidence>
<dbReference type="AlphaFoldDB" id="A0A066U330"/>
<proteinExistence type="predicted"/>
<dbReference type="Gene3D" id="3.60.40.10">
    <property type="entry name" value="PPM-type phosphatase domain"/>
    <property type="match status" value="1"/>
</dbReference>
<dbReference type="EMBL" id="JMQI01000026">
    <property type="protein sequence ID" value="KDN21856.1"/>
    <property type="molecule type" value="Genomic_DNA"/>
</dbReference>